<dbReference type="InterPro" id="IPR008972">
    <property type="entry name" value="Cupredoxin"/>
</dbReference>
<feature type="compositionally biased region" description="Polar residues" evidence="7">
    <location>
        <begin position="9"/>
        <end position="26"/>
    </location>
</feature>
<evidence type="ECO:0000313" key="9">
    <source>
        <dbReference type="Proteomes" id="UP000887574"/>
    </source>
</evidence>
<dbReference type="PANTHER" id="PTHR11304">
    <property type="entry name" value="EPHRIN"/>
    <property type="match status" value="1"/>
</dbReference>
<dbReference type="Pfam" id="PF00812">
    <property type="entry name" value="Ephrin"/>
    <property type="match status" value="1"/>
</dbReference>
<dbReference type="PANTHER" id="PTHR11304:SF29">
    <property type="entry name" value="EPHRIN"/>
    <property type="match status" value="1"/>
</dbReference>
<dbReference type="Gene3D" id="2.60.40.420">
    <property type="entry name" value="Cupredoxins - blue copper proteins"/>
    <property type="match status" value="1"/>
</dbReference>
<evidence type="ECO:0000256" key="3">
    <source>
        <dbReference type="ARBA" id="ARBA00023136"/>
    </source>
</evidence>
<dbReference type="GO" id="GO:0048013">
    <property type="term" value="P:ephrin receptor signaling pathway"/>
    <property type="evidence" value="ECO:0007669"/>
    <property type="project" value="TreeGrafter"/>
</dbReference>
<feature type="domain" description="Ephrin RBD" evidence="8">
    <location>
        <begin position="10"/>
        <end position="144"/>
    </location>
</feature>
<dbReference type="GO" id="GO:0046875">
    <property type="term" value="F:ephrin receptor binding"/>
    <property type="evidence" value="ECO:0007669"/>
    <property type="project" value="TreeGrafter"/>
</dbReference>
<dbReference type="InterPro" id="IPR031328">
    <property type="entry name" value="Ephrin"/>
</dbReference>
<comment type="caution">
    <text evidence="6">Lacks conserved residue(s) required for the propagation of feature annotation.</text>
</comment>
<dbReference type="InterPro" id="IPR001799">
    <property type="entry name" value="Ephrin_RBD"/>
</dbReference>
<feature type="region of interest" description="Disordered" evidence="7">
    <location>
        <begin position="1"/>
        <end position="26"/>
    </location>
</feature>
<evidence type="ECO:0000256" key="4">
    <source>
        <dbReference type="ARBA" id="ARBA00023157"/>
    </source>
</evidence>
<keyword evidence="9" id="KW-1185">Reference proteome</keyword>
<evidence type="ECO:0000313" key="10">
    <source>
        <dbReference type="WBParaSite" id="jg24345"/>
    </source>
</evidence>
<dbReference type="SUPFAM" id="SSF49503">
    <property type="entry name" value="Cupredoxins"/>
    <property type="match status" value="1"/>
</dbReference>
<dbReference type="AlphaFoldDB" id="A0A915DWB2"/>
<dbReference type="WBParaSite" id="jg24345">
    <property type="protein sequence ID" value="jg24345"/>
    <property type="gene ID" value="jg24345"/>
</dbReference>
<evidence type="ECO:0000256" key="2">
    <source>
        <dbReference type="ARBA" id="ARBA00022729"/>
    </source>
</evidence>
<keyword evidence="3" id="KW-0472">Membrane</keyword>
<evidence type="ECO:0000256" key="5">
    <source>
        <dbReference type="ARBA" id="ARBA00023180"/>
    </source>
</evidence>
<evidence type="ECO:0000259" key="8">
    <source>
        <dbReference type="PROSITE" id="PS51551"/>
    </source>
</evidence>
<comment type="similarity">
    <text evidence="6">Belongs to the ephrin family.</text>
</comment>
<accession>A0A915DWB2</accession>
<sequence length="317" mass="35336">MEIRRGLQKNGTQPTRQRNNSPRFQEGLSSSTFLTYAVSEHDAMDFLCPLSISNSSTKHKNLNTWLSTCAIPGVRQFLSSLHSIGQQEKKKVVFRQFSPTPDAIVFTPGTSYYFISTSNGSLAGLHNTQRGLCYSKNMRLKIDFASSGVIPEKETTTDQMEFIIEERAEYSMSPPSSAKQEVVSWAKGSRTMNHAVRGGTGEIRFPTDDSRFPNVDGVNVIKKPRFVSSGSKGRKKDNYPDNYLHALGYTSTTTSLPNLSNELDVNSVLDTNEFMSLKGSENHARRIAPDDNVNAARIPKMSHFSYVIVIIFAVFLL</sequence>
<evidence type="ECO:0000256" key="6">
    <source>
        <dbReference type="PROSITE-ProRule" id="PRU00884"/>
    </source>
</evidence>
<keyword evidence="2" id="KW-0732">Signal</keyword>
<dbReference type="PROSITE" id="PS51551">
    <property type="entry name" value="EPHRIN_RBD_2"/>
    <property type="match status" value="1"/>
</dbReference>
<name>A0A915DWB2_9BILA</name>
<keyword evidence="4 6" id="KW-1015">Disulfide bond</keyword>
<keyword evidence="5" id="KW-0325">Glycoprotein</keyword>
<feature type="disulfide bond" evidence="6">
    <location>
        <begin position="69"/>
        <end position="133"/>
    </location>
</feature>
<evidence type="ECO:0000256" key="1">
    <source>
        <dbReference type="ARBA" id="ARBA00004370"/>
    </source>
</evidence>
<reference evidence="10" key="1">
    <citation type="submission" date="2022-11" db="UniProtKB">
        <authorList>
            <consortium name="WormBaseParasite"/>
        </authorList>
    </citation>
    <scope>IDENTIFICATION</scope>
</reference>
<proteinExistence type="inferred from homology"/>
<dbReference type="Proteomes" id="UP000887574">
    <property type="component" value="Unplaced"/>
</dbReference>
<dbReference type="GO" id="GO:0007411">
    <property type="term" value="P:axon guidance"/>
    <property type="evidence" value="ECO:0007669"/>
    <property type="project" value="TreeGrafter"/>
</dbReference>
<comment type="subcellular location">
    <subcellularLocation>
        <location evidence="1">Membrane</location>
    </subcellularLocation>
</comment>
<organism evidence="9 10">
    <name type="scientific">Ditylenchus dipsaci</name>
    <dbReference type="NCBI Taxonomy" id="166011"/>
    <lineage>
        <taxon>Eukaryota</taxon>
        <taxon>Metazoa</taxon>
        <taxon>Ecdysozoa</taxon>
        <taxon>Nematoda</taxon>
        <taxon>Chromadorea</taxon>
        <taxon>Rhabditida</taxon>
        <taxon>Tylenchina</taxon>
        <taxon>Tylenchomorpha</taxon>
        <taxon>Sphaerularioidea</taxon>
        <taxon>Anguinidae</taxon>
        <taxon>Anguininae</taxon>
        <taxon>Ditylenchus</taxon>
    </lineage>
</organism>
<protein>
    <submittedName>
        <fullName evidence="10">Ephrin RBD domain-containing protein</fullName>
    </submittedName>
</protein>
<evidence type="ECO:0000256" key="7">
    <source>
        <dbReference type="SAM" id="MobiDB-lite"/>
    </source>
</evidence>
<dbReference type="GO" id="GO:0005886">
    <property type="term" value="C:plasma membrane"/>
    <property type="evidence" value="ECO:0007669"/>
    <property type="project" value="TreeGrafter"/>
</dbReference>